<dbReference type="Proteomes" id="UP000428260">
    <property type="component" value="Chromosome"/>
</dbReference>
<dbReference type="SUPFAM" id="SSF69572">
    <property type="entry name" value="Activating enzymes of the ubiquitin-like proteins"/>
    <property type="match status" value="1"/>
</dbReference>
<dbReference type="InterPro" id="IPR045886">
    <property type="entry name" value="ThiF/MoeB/HesA"/>
</dbReference>
<evidence type="ECO:0000259" key="1">
    <source>
        <dbReference type="Pfam" id="PF00899"/>
    </source>
</evidence>
<proteinExistence type="predicted"/>
<organism evidence="2 3">
    <name type="scientific">Maribellus comscasis</name>
    <dbReference type="NCBI Taxonomy" id="2681766"/>
    <lineage>
        <taxon>Bacteria</taxon>
        <taxon>Pseudomonadati</taxon>
        <taxon>Bacteroidota</taxon>
        <taxon>Bacteroidia</taxon>
        <taxon>Marinilabiliales</taxon>
        <taxon>Prolixibacteraceae</taxon>
        <taxon>Maribellus</taxon>
    </lineage>
</organism>
<dbReference type="RefSeq" id="WP_158871148.1">
    <property type="nucleotide sequence ID" value="NZ_CP046401.1"/>
</dbReference>
<dbReference type="InterPro" id="IPR000594">
    <property type="entry name" value="ThiF_NAD_FAD-bd"/>
</dbReference>
<dbReference type="AlphaFoldDB" id="A0A6I6K422"/>
<sequence>MDWLERTELLFGKEKLHVLKNSNVLVVGLGGVGAYAAEELCRAGIGKMTIVDGDVVEASNRNRQLPALISTTGLPKAEILAERFRDINPDIKLKVVNDFIREEKTTELLKSESFDYVVDAIDTLSPKVFLIYNAIQLGLNVVSSMGAGGKTDPQKVQVADISKSYNCKLARMLRKRLSKLGIKKGVKVVFSPEDISEKAVRLEDGQNKKSTVGTISYMPPVFGCFISSVVILDLIK</sequence>
<evidence type="ECO:0000313" key="3">
    <source>
        <dbReference type="Proteomes" id="UP000428260"/>
    </source>
</evidence>
<protein>
    <submittedName>
        <fullName evidence="2">tRNA threonylcarbamoyladenosine dehydratase</fullName>
    </submittedName>
</protein>
<dbReference type="Gene3D" id="3.40.50.720">
    <property type="entry name" value="NAD(P)-binding Rossmann-like Domain"/>
    <property type="match status" value="1"/>
</dbReference>
<dbReference type="GO" id="GO:0061503">
    <property type="term" value="F:tRNA threonylcarbamoyladenosine dehydratase"/>
    <property type="evidence" value="ECO:0007669"/>
    <property type="project" value="TreeGrafter"/>
</dbReference>
<feature type="domain" description="THIF-type NAD/FAD binding fold" evidence="1">
    <location>
        <begin position="10"/>
        <end position="228"/>
    </location>
</feature>
<keyword evidence="3" id="KW-1185">Reference proteome</keyword>
<dbReference type="Pfam" id="PF00899">
    <property type="entry name" value="ThiF"/>
    <property type="match status" value="1"/>
</dbReference>
<dbReference type="PANTHER" id="PTHR43267:SF1">
    <property type="entry name" value="TRNA THREONYLCARBAMOYLADENOSINE DEHYDRATASE"/>
    <property type="match status" value="1"/>
</dbReference>
<name>A0A6I6K422_9BACT</name>
<accession>A0A6I6K422</accession>
<dbReference type="GO" id="GO:0061504">
    <property type="term" value="P:cyclic threonylcarbamoyladenosine biosynthetic process"/>
    <property type="evidence" value="ECO:0007669"/>
    <property type="project" value="TreeGrafter"/>
</dbReference>
<dbReference type="EMBL" id="CP046401">
    <property type="protein sequence ID" value="QGY47357.1"/>
    <property type="molecule type" value="Genomic_DNA"/>
</dbReference>
<dbReference type="GO" id="GO:0008641">
    <property type="term" value="F:ubiquitin-like modifier activating enzyme activity"/>
    <property type="evidence" value="ECO:0007669"/>
    <property type="project" value="InterPro"/>
</dbReference>
<gene>
    <name evidence="2" type="ORF">GM418_27925</name>
</gene>
<dbReference type="CDD" id="cd00755">
    <property type="entry name" value="YgdL_like"/>
    <property type="match status" value="1"/>
</dbReference>
<dbReference type="PANTHER" id="PTHR43267">
    <property type="entry name" value="TRNA THREONYLCARBAMOYLADENOSINE DEHYDRATASE"/>
    <property type="match status" value="1"/>
</dbReference>
<dbReference type="KEGG" id="mcos:GM418_27925"/>
<evidence type="ECO:0000313" key="2">
    <source>
        <dbReference type="EMBL" id="QGY47357.1"/>
    </source>
</evidence>
<dbReference type="InterPro" id="IPR035985">
    <property type="entry name" value="Ubiquitin-activating_enz"/>
</dbReference>
<reference evidence="2 3" key="1">
    <citation type="submission" date="2019-11" db="EMBL/GenBank/DDBJ databases">
        <authorList>
            <person name="Zheng R.K."/>
            <person name="Sun C.M."/>
        </authorList>
    </citation>
    <scope>NUCLEOTIDE SEQUENCE [LARGE SCALE GENOMIC DNA]</scope>
    <source>
        <strain evidence="2 3">WC007</strain>
    </source>
</reference>